<reference evidence="2" key="1">
    <citation type="submission" date="2021-06" db="EMBL/GenBank/DDBJ databases">
        <title>Direct submission.</title>
        <authorList>
            <person name="Lee C.-S."/>
            <person name="Jin L."/>
        </authorList>
    </citation>
    <scope>NUCLEOTIDE SEQUENCE</scope>
    <source>
        <strain evidence="2">Con5</strain>
    </source>
</reference>
<keyword evidence="1" id="KW-0472">Membrane</keyword>
<accession>A0A975P9E1</accession>
<keyword evidence="1" id="KW-0812">Transmembrane</keyword>
<gene>
    <name evidence="2" type="ORF">KM031_06780</name>
</gene>
<organism evidence="2 3">
    <name type="scientific">Gemmobacter fulvus</name>
    <dbReference type="NCBI Taxonomy" id="2840474"/>
    <lineage>
        <taxon>Bacteria</taxon>
        <taxon>Pseudomonadati</taxon>
        <taxon>Pseudomonadota</taxon>
        <taxon>Alphaproteobacteria</taxon>
        <taxon>Rhodobacterales</taxon>
        <taxon>Paracoccaceae</taxon>
        <taxon>Gemmobacter</taxon>
    </lineage>
</organism>
<evidence type="ECO:0000313" key="3">
    <source>
        <dbReference type="Proteomes" id="UP000679352"/>
    </source>
</evidence>
<keyword evidence="1" id="KW-1133">Transmembrane helix</keyword>
<evidence type="ECO:0000256" key="1">
    <source>
        <dbReference type="SAM" id="Phobius"/>
    </source>
</evidence>
<dbReference type="Proteomes" id="UP000679352">
    <property type="component" value="Chromosome"/>
</dbReference>
<keyword evidence="3" id="KW-1185">Reference proteome</keyword>
<evidence type="ECO:0000313" key="2">
    <source>
        <dbReference type="EMBL" id="QWK91578.1"/>
    </source>
</evidence>
<proteinExistence type="predicted"/>
<dbReference type="RefSeq" id="WP_215503769.1">
    <property type="nucleotide sequence ID" value="NZ_CP076361.1"/>
</dbReference>
<feature type="transmembrane region" description="Helical" evidence="1">
    <location>
        <begin position="6"/>
        <end position="22"/>
    </location>
</feature>
<dbReference type="AlphaFoldDB" id="A0A975P9E1"/>
<sequence length="59" mass="6406">MLIKIVTLFLIAMGGMAVYFKMRMGGKRRRLAKPATCPKCGRHRIGTGPCPCGAPEKKG</sequence>
<protein>
    <submittedName>
        <fullName evidence="2">Uncharacterized protein</fullName>
    </submittedName>
</protein>
<dbReference type="EMBL" id="CP076361">
    <property type="protein sequence ID" value="QWK91578.1"/>
    <property type="molecule type" value="Genomic_DNA"/>
</dbReference>
<name>A0A975P9E1_9RHOB</name>
<dbReference type="KEGG" id="gfu:KM031_06780"/>